<feature type="chain" id="PRO_5017223309" description="Lipoprotein" evidence="1">
    <location>
        <begin position="26"/>
        <end position="135"/>
    </location>
</feature>
<evidence type="ECO:0000256" key="1">
    <source>
        <dbReference type="SAM" id="SignalP"/>
    </source>
</evidence>
<organism evidence="2 3">
    <name type="scientific">Cryobacterium melibiosiphilum</name>
    <dbReference type="NCBI Taxonomy" id="995039"/>
    <lineage>
        <taxon>Bacteria</taxon>
        <taxon>Bacillati</taxon>
        <taxon>Actinomycetota</taxon>
        <taxon>Actinomycetes</taxon>
        <taxon>Micrococcales</taxon>
        <taxon>Microbacteriaceae</taxon>
        <taxon>Cryobacterium</taxon>
    </lineage>
</organism>
<protein>
    <recommendedName>
        <fullName evidence="4">Lipoprotein</fullName>
    </recommendedName>
</protein>
<dbReference type="RefSeq" id="WP_119975123.1">
    <property type="nucleotide sequence ID" value="NZ_JBHSQA010000011.1"/>
</dbReference>
<dbReference type="PROSITE" id="PS51257">
    <property type="entry name" value="PROKAR_LIPOPROTEIN"/>
    <property type="match status" value="1"/>
</dbReference>
<feature type="signal peptide" evidence="1">
    <location>
        <begin position="1"/>
        <end position="25"/>
    </location>
</feature>
<keyword evidence="1" id="KW-0732">Signal</keyword>
<proteinExistence type="predicted"/>
<gene>
    <name evidence="2" type="ORF">D6T64_13075</name>
</gene>
<comment type="caution">
    <text evidence="2">The sequence shown here is derived from an EMBL/GenBank/DDBJ whole genome shotgun (WGS) entry which is preliminary data.</text>
</comment>
<reference evidence="2 3" key="1">
    <citation type="submission" date="2018-09" db="EMBL/GenBank/DDBJ databases">
        <title>Novel species of Cryobacterium.</title>
        <authorList>
            <person name="Liu Q."/>
            <person name="Xin Y.-H."/>
        </authorList>
    </citation>
    <scope>NUCLEOTIDE SEQUENCE [LARGE SCALE GENOMIC DNA]</scope>
    <source>
        <strain evidence="2 3">Hh39</strain>
    </source>
</reference>
<accession>A0A3A5MCD1</accession>
<dbReference type="EMBL" id="QZVS01000087">
    <property type="protein sequence ID" value="RJT87787.1"/>
    <property type="molecule type" value="Genomic_DNA"/>
</dbReference>
<dbReference type="AlphaFoldDB" id="A0A3A5MCD1"/>
<dbReference type="Proteomes" id="UP000272015">
    <property type="component" value="Unassembled WGS sequence"/>
</dbReference>
<sequence length="135" mass="14586">MKPIQRRIATLIGCVIAASALTSCAAPDVFTLFDEPQSAADILPTDDKYVGLGGLEDDTTRLLHDEGGIRYFASLLNGDEPCLIILDDEQVASSCSTDLPVSVTFKDGPEMWLADGPSNSEQDWTEVADHLWVSN</sequence>
<dbReference type="OrthoDB" id="5125512at2"/>
<evidence type="ECO:0000313" key="2">
    <source>
        <dbReference type="EMBL" id="RJT87787.1"/>
    </source>
</evidence>
<evidence type="ECO:0008006" key="4">
    <source>
        <dbReference type="Google" id="ProtNLM"/>
    </source>
</evidence>
<name>A0A3A5MCD1_9MICO</name>
<keyword evidence="3" id="KW-1185">Reference proteome</keyword>
<evidence type="ECO:0000313" key="3">
    <source>
        <dbReference type="Proteomes" id="UP000272015"/>
    </source>
</evidence>